<protein>
    <submittedName>
        <fullName evidence="2">Uncharacterized protein</fullName>
    </submittedName>
</protein>
<evidence type="ECO:0000313" key="2">
    <source>
        <dbReference type="EMBL" id="SPF68434.1"/>
    </source>
</evidence>
<gene>
    <name evidence="2" type="ORF">PROPJV5_1429</name>
</gene>
<evidence type="ECO:0000256" key="1">
    <source>
        <dbReference type="SAM" id="Phobius"/>
    </source>
</evidence>
<dbReference type="AlphaFoldDB" id="A0A375I3Y1"/>
<organism evidence="2 3">
    <name type="scientific">Propionibacterium ruminifibrarum</name>
    <dbReference type="NCBI Taxonomy" id="1962131"/>
    <lineage>
        <taxon>Bacteria</taxon>
        <taxon>Bacillati</taxon>
        <taxon>Actinomycetota</taxon>
        <taxon>Actinomycetes</taxon>
        <taxon>Propionibacteriales</taxon>
        <taxon>Propionibacteriaceae</taxon>
        <taxon>Propionibacterium</taxon>
    </lineage>
</organism>
<feature type="transmembrane region" description="Helical" evidence="1">
    <location>
        <begin position="20"/>
        <end position="38"/>
    </location>
</feature>
<dbReference type="Proteomes" id="UP000265962">
    <property type="component" value="Unassembled WGS sequence"/>
</dbReference>
<dbReference type="EMBL" id="OMOH01000004">
    <property type="protein sequence ID" value="SPF68434.1"/>
    <property type="molecule type" value="Genomic_DNA"/>
</dbReference>
<name>A0A375I3Y1_9ACTN</name>
<evidence type="ECO:0000313" key="3">
    <source>
        <dbReference type="Proteomes" id="UP000265962"/>
    </source>
</evidence>
<keyword evidence="1" id="KW-0812">Transmembrane</keyword>
<keyword evidence="3" id="KW-1185">Reference proteome</keyword>
<keyword evidence="1" id="KW-1133">Transmembrane helix</keyword>
<reference evidence="3" key="1">
    <citation type="submission" date="2018-02" db="EMBL/GenBank/DDBJ databases">
        <authorList>
            <person name="Hornung B."/>
        </authorList>
    </citation>
    <scope>NUCLEOTIDE SEQUENCE [LARGE SCALE GENOMIC DNA]</scope>
</reference>
<proteinExistence type="predicted"/>
<keyword evidence="1" id="KW-0472">Membrane</keyword>
<sequence>MARNQTRRQRGGGAFRGEGLPALLILAIASVLSAAVRGSNRGRRDQP</sequence>
<accession>A0A375I3Y1</accession>
<dbReference type="RefSeq" id="WP_182858609.1">
    <property type="nucleotide sequence ID" value="NZ_OMOH01000004.1"/>
</dbReference>